<evidence type="ECO:0000313" key="4">
    <source>
        <dbReference type="Proteomes" id="UP000001137"/>
    </source>
</evidence>
<dbReference type="RefSeq" id="WP_012185367.1">
    <property type="nucleotide sequence ID" value="NC_009954.1"/>
</dbReference>
<dbReference type="InterPro" id="IPR007161">
    <property type="entry name" value="DUF364"/>
</dbReference>
<name>A8MB57_CALMQ</name>
<evidence type="ECO:0000313" key="3">
    <source>
        <dbReference type="EMBL" id="ABW01147.1"/>
    </source>
</evidence>
<dbReference type="STRING" id="397948.Cmaq_0299"/>
<protein>
    <recommendedName>
        <fullName evidence="5">Heavy-metal chelation domain-containing protein</fullName>
    </recommendedName>
</protein>
<keyword evidence="4" id="KW-1185">Reference proteome</keyword>
<evidence type="ECO:0008006" key="5">
    <source>
        <dbReference type="Google" id="ProtNLM"/>
    </source>
</evidence>
<dbReference type="Pfam" id="PF04016">
    <property type="entry name" value="DUF364"/>
    <property type="match status" value="1"/>
</dbReference>
<dbReference type="Gene3D" id="3.40.50.11590">
    <property type="match status" value="1"/>
</dbReference>
<dbReference type="eggNOG" id="arCOG03216">
    <property type="taxonomic scope" value="Archaea"/>
</dbReference>
<organism evidence="3 4">
    <name type="scientific">Caldivirga maquilingensis (strain ATCC 700844 / DSM 13496 / JCM 10307 / IC-167)</name>
    <dbReference type="NCBI Taxonomy" id="397948"/>
    <lineage>
        <taxon>Archaea</taxon>
        <taxon>Thermoproteota</taxon>
        <taxon>Thermoprotei</taxon>
        <taxon>Thermoproteales</taxon>
        <taxon>Thermoproteaceae</taxon>
        <taxon>Caldivirga</taxon>
    </lineage>
</organism>
<dbReference type="GeneID" id="5708872"/>
<dbReference type="AlphaFoldDB" id="A8MB57"/>
<dbReference type="OrthoDB" id="40399at2157"/>
<dbReference type="KEGG" id="cma:Cmaq_0299"/>
<dbReference type="Proteomes" id="UP000001137">
    <property type="component" value="Chromosome"/>
</dbReference>
<dbReference type="HOGENOM" id="CLU_076326_0_0_2"/>
<sequence>MPKSRVIEALISYAKENNTEVKNAVIGVSWTCVYSRYCGVSMTYRTGNASVRGFGHLEEMSVGELAEYLRSWNLLEASVGLAAVNSIIEPKGDAEVNGLDLALEYGKGKKVVMVGRFPGFTRFKEVAREVVVLELNPFLIDPVNGILPSTAAETVIEDSQVVVITASTIINKSIDRLLELAKRTNAYVILLGPSTPMLDLMFDFGIDLLAGVRVNNPYSFMKKISQGCGMISPERMEGDVSFIVKAR</sequence>
<evidence type="ECO:0000259" key="2">
    <source>
        <dbReference type="Pfam" id="PF13938"/>
    </source>
</evidence>
<dbReference type="Gene3D" id="3.30.390.100">
    <property type="match status" value="1"/>
</dbReference>
<dbReference type="Pfam" id="PF13938">
    <property type="entry name" value="DUF4213"/>
    <property type="match status" value="1"/>
</dbReference>
<accession>A8MB57</accession>
<feature type="domain" description="DUF4213" evidence="2">
    <location>
        <begin position="7"/>
        <end position="88"/>
    </location>
</feature>
<evidence type="ECO:0000259" key="1">
    <source>
        <dbReference type="Pfam" id="PF04016"/>
    </source>
</evidence>
<proteinExistence type="predicted"/>
<gene>
    <name evidence="3" type="ordered locus">Cmaq_0299</name>
</gene>
<dbReference type="InterPro" id="IPR025251">
    <property type="entry name" value="DUF4213"/>
</dbReference>
<reference evidence="3 4" key="1">
    <citation type="submission" date="2007-10" db="EMBL/GenBank/DDBJ databases">
        <title>Complete sequence of Caldivirga maquilingensis IC-167.</title>
        <authorList>
            <consortium name="US DOE Joint Genome Institute"/>
            <person name="Copeland A."/>
            <person name="Lucas S."/>
            <person name="Lapidus A."/>
            <person name="Barry K."/>
            <person name="Glavina del Rio T."/>
            <person name="Dalin E."/>
            <person name="Tice H."/>
            <person name="Pitluck S."/>
            <person name="Saunders E."/>
            <person name="Brettin T."/>
            <person name="Bruce D."/>
            <person name="Detter J.C."/>
            <person name="Han C."/>
            <person name="Schmutz J."/>
            <person name="Larimer F."/>
            <person name="Land M."/>
            <person name="Hauser L."/>
            <person name="Kyrpides N."/>
            <person name="Ivanova N."/>
            <person name="Biddle J.F."/>
            <person name="Zhang Z."/>
            <person name="Fitz-Gibbon S.T."/>
            <person name="Lowe T.M."/>
            <person name="Saltikov C."/>
            <person name="House C.H."/>
            <person name="Richardson P."/>
        </authorList>
    </citation>
    <scope>NUCLEOTIDE SEQUENCE [LARGE SCALE GENOMIC DNA]</scope>
    <source>
        <strain evidence="4">ATCC 700844 / DSM 13496 / JCM 10307 / IC-167</strain>
    </source>
</reference>
<dbReference type="SUPFAM" id="SSF159713">
    <property type="entry name" value="Dhaf3308-like"/>
    <property type="match status" value="1"/>
</dbReference>
<feature type="domain" description="Putative heavy-metal chelation" evidence="1">
    <location>
        <begin position="99"/>
        <end position="237"/>
    </location>
</feature>
<dbReference type="EMBL" id="CP000852">
    <property type="protein sequence ID" value="ABW01147.1"/>
    <property type="molecule type" value="Genomic_DNA"/>
</dbReference>